<protein>
    <submittedName>
        <fullName evidence="4">Uncharacterized protein</fullName>
    </submittedName>
</protein>
<organism evidence="3 4">
    <name type="scientific">Pyricularia grisea</name>
    <name type="common">Crabgrass-specific blast fungus</name>
    <name type="synonym">Magnaporthe grisea</name>
    <dbReference type="NCBI Taxonomy" id="148305"/>
    <lineage>
        <taxon>Eukaryota</taxon>
        <taxon>Fungi</taxon>
        <taxon>Dikarya</taxon>
        <taxon>Ascomycota</taxon>
        <taxon>Pezizomycotina</taxon>
        <taxon>Sordariomycetes</taxon>
        <taxon>Sordariomycetidae</taxon>
        <taxon>Magnaporthales</taxon>
        <taxon>Pyriculariaceae</taxon>
        <taxon>Pyricularia</taxon>
    </lineage>
</organism>
<keyword evidence="3" id="KW-1185">Reference proteome</keyword>
<name>A0A6P8BF77_PYRGI</name>
<sequence>MRFTIVQIFTLLAIGVTATPVPASPGQRMQKDGYDSADETLDFKASKFSKAHQTMRQDPKIRKLDKEYEAAQREAGVKDTRRVSDIAAPPRTWPHLRESDSGYGSD</sequence>
<gene>
    <name evidence="4" type="ORF">PgNI_00141</name>
</gene>
<evidence type="ECO:0000256" key="1">
    <source>
        <dbReference type="SAM" id="MobiDB-lite"/>
    </source>
</evidence>
<evidence type="ECO:0000313" key="4">
    <source>
        <dbReference type="RefSeq" id="XP_030985898.1"/>
    </source>
</evidence>
<dbReference type="Proteomes" id="UP000515153">
    <property type="component" value="Unplaced"/>
</dbReference>
<evidence type="ECO:0000313" key="3">
    <source>
        <dbReference type="Proteomes" id="UP000515153"/>
    </source>
</evidence>
<feature type="compositionally biased region" description="Basic and acidic residues" evidence="1">
    <location>
        <begin position="55"/>
        <end position="84"/>
    </location>
</feature>
<reference evidence="4" key="2">
    <citation type="submission" date="2019-10" db="EMBL/GenBank/DDBJ databases">
        <authorList>
            <consortium name="NCBI Genome Project"/>
        </authorList>
    </citation>
    <scope>NUCLEOTIDE SEQUENCE</scope>
    <source>
        <strain evidence="4">NI907</strain>
    </source>
</reference>
<dbReference type="GeneID" id="41955138"/>
<dbReference type="RefSeq" id="XP_030985898.1">
    <property type="nucleotide sequence ID" value="XM_031120224.1"/>
</dbReference>
<accession>A0A6P8BF77</accession>
<reference evidence="4" key="1">
    <citation type="journal article" date="2019" name="Mol. Biol. Evol.">
        <title>Blast fungal genomes show frequent chromosomal changes, gene gains and losses, and effector gene turnover.</title>
        <authorList>
            <person name="Gomez Luciano L.B."/>
            <person name="Jason Tsai I."/>
            <person name="Chuma I."/>
            <person name="Tosa Y."/>
            <person name="Chen Y.H."/>
            <person name="Li J.Y."/>
            <person name="Li M.Y."/>
            <person name="Jade Lu M.Y."/>
            <person name="Nakayashiki H."/>
            <person name="Li W.H."/>
        </authorList>
    </citation>
    <scope>NUCLEOTIDE SEQUENCE</scope>
    <source>
        <strain evidence="4">NI907</strain>
    </source>
</reference>
<feature type="region of interest" description="Disordered" evidence="1">
    <location>
        <begin position="48"/>
        <end position="106"/>
    </location>
</feature>
<evidence type="ECO:0000256" key="2">
    <source>
        <dbReference type="SAM" id="SignalP"/>
    </source>
</evidence>
<feature type="signal peptide" evidence="2">
    <location>
        <begin position="1"/>
        <end position="18"/>
    </location>
</feature>
<dbReference type="KEGG" id="pgri:PgNI_00141"/>
<feature type="chain" id="PRO_5028222523" evidence="2">
    <location>
        <begin position="19"/>
        <end position="106"/>
    </location>
</feature>
<proteinExistence type="predicted"/>
<reference evidence="4" key="3">
    <citation type="submission" date="2025-08" db="UniProtKB">
        <authorList>
            <consortium name="RefSeq"/>
        </authorList>
    </citation>
    <scope>IDENTIFICATION</scope>
    <source>
        <strain evidence="4">NI907</strain>
    </source>
</reference>
<dbReference type="AlphaFoldDB" id="A0A6P8BF77"/>
<keyword evidence="2" id="KW-0732">Signal</keyword>